<accession>A0A645AIL5</accession>
<dbReference type="AlphaFoldDB" id="A0A645AIL5"/>
<protein>
    <submittedName>
        <fullName evidence="1">Uncharacterized protein</fullName>
    </submittedName>
</protein>
<proteinExistence type="predicted"/>
<sequence>MKSMTRACALRATAAATSVLLAGGAAAQDGVLEKKRAPVPVEQVVGVQRHSARVLVDFTQVMASQWVLGVSVPATTEPLSDED</sequence>
<reference evidence="1" key="1">
    <citation type="submission" date="2019-08" db="EMBL/GenBank/DDBJ databases">
        <authorList>
            <person name="Kucharzyk K."/>
            <person name="Murdoch R.W."/>
            <person name="Higgins S."/>
            <person name="Loffler F."/>
        </authorList>
    </citation>
    <scope>NUCLEOTIDE SEQUENCE</scope>
</reference>
<gene>
    <name evidence="1" type="ORF">SDC9_99836</name>
</gene>
<organism evidence="1">
    <name type="scientific">bioreactor metagenome</name>
    <dbReference type="NCBI Taxonomy" id="1076179"/>
    <lineage>
        <taxon>unclassified sequences</taxon>
        <taxon>metagenomes</taxon>
        <taxon>ecological metagenomes</taxon>
    </lineage>
</organism>
<comment type="caution">
    <text evidence="1">The sequence shown here is derived from an EMBL/GenBank/DDBJ whole genome shotgun (WGS) entry which is preliminary data.</text>
</comment>
<name>A0A645AIL5_9ZZZZ</name>
<evidence type="ECO:0000313" key="1">
    <source>
        <dbReference type="EMBL" id="MPM53072.1"/>
    </source>
</evidence>
<dbReference type="EMBL" id="VSSQ01014159">
    <property type="protein sequence ID" value="MPM53072.1"/>
    <property type="molecule type" value="Genomic_DNA"/>
</dbReference>